<evidence type="ECO:0000313" key="1">
    <source>
        <dbReference type="Proteomes" id="UP000887578"/>
    </source>
</evidence>
<proteinExistence type="predicted"/>
<dbReference type="Proteomes" id="UP000887578">
    <property type="component" value="Unplaced"/>
</dbReference>
<reference evidence="2" key="1">
    <citation type="submission" date="2022-11" db="UniProtKB">
        <authorList>
            <consortium name="WormBaseParasite"/>
        </authorList>
    </citation>
    <scope>IDENTIFICATION</scope>
</reference>
<protein>
    <submittedName>
        <fullName evidence="2">Phage protein</fullName>
    </submittedName>
</protein>
<sequence>MEYTFFKKYVVERNFIFTVDELCDILESVLSNVKDQCPYYKYHAVSWETNCKMPSTPSPLKKRISAMCYLIYYDDGDIGVKYTGDITDDDYLLAEMNSETDFEITPHCEIV</sequence>
<keyword evidence="1" id="KW-1185">Reference proteome</keyword>
<evidence type="ECO:0000313" key="2">
    <source>
        <dbReference type="WBParaSite" id="PDA_v2.g24195.t1"/>
    </source>
</evidence>
<dbReference type="WBParaSite" id="PDA_v2.g24195.t1">
    <property type="protein sequence ID" value="PDA_v2.g24195.t1"/>
    <property type="gene ID" value="PDA_v2.g24195"/>
</dbReference>
<dbReference type="AlphaFoldDB" id="A0A914PZ95"/>
<organism evidence="1 2">
    <name type="scientific">Panagrolaimus davidi</name>
    <dbReference type="NCBI Taxonomy" id="227884"/>
    <lineage>
        <taxon>Eukaryota</taxon>
        <taxon>Metazoa</taxon>
        <taxon>Ecdysozoa</taxon>
        <taxon>Nematoda</taxon>
        <taxon>Chromadorea</taxon>
        <taxon>Rhabditida</taxon>
        <taxon>Tylenchina</taxon>
        <taxon>Panagrolaimomorpha</taxon>
        <taxon>Panagrolaimoidea</taxon>
        <taxon>Panagrolaimidae</taxon>
        <taxon>Panagrolaimus</taxon>
    </lineage>
</organism>
<name>A0A914PZ95_9BILA</name>
<accession>A0A914PZ95</accession>